<accession>A0A2V3IWW0</accession>
<evidence type="ECO:0000259" key="4">
    <source>
        <dbReference type="Pfam" id="PF06414"/>
    </source>
</evidence>
<gene>
    <name evidence="5" type="ORF">BWQ96_03590</name>
</gene>
<dbReference type="OrthoDB" id="10267859at2759"/>
<sequence length="605" mass="68005">MKPSNAIASFGEYFAVYFANRYPQISAKIRPDRTTFAANVFLFRFDSRLSVQFVRNHIDSFSRSIADASGKSIPEARRLFTVSVHDAARAYFASGWKDVSPYLHSNASSLTHLRLQNTKLDELQQALNTSSQLPQVDLILLQSLFENNMPVLLFVYADYCSVCKAVRPVFEDMARTLTSSAICVSLNGPKCPEFKHQYRILSYPAIIRFDNYGNGMQFPKQRRDMNLQNLIAFANGDRFLNELPSSPGVIEDELEFTSPRRVRSQWQSMLRRQGIDQLDALVSERSEVLHSKIDAAIHCGQNSCDVIPMHSRNGSGAGASPLCVLLGGGMGAGKTTVVNMISETKFWKQHGASVVVVEADAFKLSDPLFQVLQSVTPLASRIVHKDSLEAAEQLFLQAVNTRRDVVFDGTLSWCEYARQTVAMLRDTDYFYERGPGYVEKENGEVSEIYWVRAGRRPAPVAPYRVELVGVTTDPEIAVMRGIIRKMTTGRGVPVPNQLKSHALFSQHFETYIDLMDSAYLFDTTLHSDHEASASSTEQLVAIKSGMLFKNPSTSIFSSRGVRGFVVRHADAYERFLKKKFLNTEARSSDELYQNNVSVSRKDRRK</sequence>
<evidence type="ECO:0000313" key="6">
    <source>
        <dbReference type="Proteomes" id="UP000247409"/>
    </source>
</evidence>
<evidence type="ECO:0000259" key="3">
    <source>
        <dbReference type="Pfam" id="PF00085"/>
    </source>
</evidence>
<name>A0A2V3IWW0_9FLOR</name>
<feature type="domain" description="Zeta toxin" evidence="4">
    <location>
        <begin position="319"/>
        <end position="429"/>
    </location>
</feature>
<dbReference type="SUPFAM" id="SSF52833">
    <property type="entry name" value="Thioredoxin-like"/>
    <property type="match status" value="1"/>
</dbReference>
<dbReference type="PANTHER" id="PTHR31153">
    <property type="entry name" value="CALMODULIN CALCIUM-DEPENDENT NAD KINASE"/>
    <property type="match status" value="1"/>
</dbReference>
<dbReference type="Pfam" id="PF00085">
    <property type="entry name" value="Thioredoxin"/>
    <property type="match status" value="1"/>
</dbReference>
<dbReference type="InterPro" id="IPR010488">
    <property type="entry name" value="Zeta_toxin_domain"/>
</dbReference>
<evidence type="ECO:0000256" key="1">
    <source>
        <dbReference type="ARBA" id="ARBA00022741"/>
    </source>
</evidence>
<dbReference type="InterPro" id="IPR036249">
    <property type="entry name" value="Thioredoxin-like_sf"/>
</dbReference>
<dbReference type="CDD" id="cd02947">
    <property type="entry name" value="TRX_family"/>
    <property type="match status" value="1"/>
</dbReference>
<dbReference type="EMBL" id="NBIV01000035">
    <property type="protein sequence ID" value="PXF46601.1"/>
    <property type="molecule type" value="Genomic_DNA"/>
</dbReference>
<dbReference type="InterPro" id="IPR027417">
    <property type="entry name" value="P-loop_NTPase"/>
</dbReference>
<evidence type="ECO:0000313" key="5">
    <source>
        <dbReference type="EMBL" id="PXF46601.1"/>
    </source>
</evidence>
<keyword evidence="2" id="KW-0067">ATP-binding</keyword>
<dbReference type="GO" id="GO:0016301">
    <property type="term" value="F:kinase activity"/>
    <property type="evidence" value="ECO:0007669"/>
    <property type="project" value="InterPro"/>
</dbReference>
<protein>
    <submittedName>
        <fullName evidence="5">Thioredoxin M2, chloroplastic</fullName>
    </submittedName>
</protein>
<dbReference type="InterPro" id="IPR013766">
    <property type="entry name" value="Thioredoxin_domain"/>
</dbReference>
<dbReference type="Gene3D" id="3.40.30.10">
    <property type="entry name" value="Glutaredoxin"/>
    <property type="match status" value="1"/>
</dbReference>
<comment type="caution">
    <text evidence="5">The sequence shown here is derived from an EMBL/GenBank/DDBJ whole genome shotgun (WGS) entry which is preliminary data.</text>
</comment>
<keyword evidence="1" id="KW-0547">Nucleotide-binding</keyword>
<dbReference type="AlphaFoldDB" id="A0A2V3IWW0"/>
<dbReference type="GO" id="GO:0005524">
    <property type="term" value="F:ATP binding"/>
    <property type="evidence" value="ECO:0007669"/>
    <property type="project" value="UniProtKB-KW"/>
</dbReference>
<keyword evidence="6" id="KW-1185">Reference proteome</keyword>
<organism evidence="5 6">
    <name type="scientific">Gracilariopsis chorda</name>
    <dbReference type="NCBI Taxonomy" id="448386"/>
    <lineage>
        <taxon>Eukaryota</taxon>
        <taxon>Rhodophyta</taxon>
        <taxon>Florideophyceae</taxon>
        <taxon>Rhodymeniophycidae</taxon>
        <taxon>Gracilariales</taxon>
        <taxon>Gracilariaceae</taxon>
        <taxon>Gracilariopsis</taxon>
    </lineage>
</organism>
<reference evidence="5 6" key="1">
    <citation type="journal article" date="2018" name="Mol. Biol. Evol.">
        <title>Analysis of the draft genome of the red seaweed Gracilariopsis chorda provides insights into genome size evolution in Rhodophyta.</title>
        <authorList>
            <person name="Lee J."/>
            <person name="Yang E.C."/>
            <person name="Graf L."/>
            <person name="Yang J.H."/>
            <person name="Qiu H."/>
            <person name="Zel Zion U."/>
            <person name="Chan C.X."/>
            <person name="Stephens T.G."/>
            <person name="Weber A.P.M."/>
            <person name="Boo G.H."/>
            <person name="Boo S.M."/>
            <person name="Kim K.M."/>
            <person name="Shin Y."/>
            <person name="Jung M."/>
            <person name="Lee S.J."/>
            <person name="Yim H.S."/>
            <person name="Lee J.H."/>
            <person name="Bhattacharya D."/>
            <person name="Yoon H.S."/>
        </authorList>
    </citation>
    <scope>NUCLEOTIDE SEQUENCE [LARGE SCALE GENOMIC DNA]</scope>
    <source>
        <strain evidence="5 6">SKKU-2015</strain>
        <tissue evidence="5">Whole body</tissue>
    </source>
</reference>
<dbReference type="PANTHER" id="PTHR31153:SF1">
    <property type="entry name" value="CALMODULIN CALCIUM-DEPENDENT NAD KINASE"/>
    <property type="match status" value="1"/>
</dbReference>
<evidence type="ECO:0000256" key="2">
    <source>
        <dbReference type="ARBA" id="ARBA00022840"/>
    </source>
</evidence>
<feature type="domain" description="Thioredoxin" evidence="3">
    <location>
        <begin position="146"/>
        <end position="229"/>
    </location>
</feature>
<dbReference type="Pfam" id="PF06414">
    <property type="entry name" value="Zeta_toxin"/>
    <property type="match status" value="1"/>
</dbReference>
<dbReference type="Gene3D" id="3.40.50.300">
    <property type="entry name" value="P-loop containing nucleotide triphosphate hydrolases"/>
    <property type="match status" value="1"/>
</dbReference>
<dbReference type="SUPFAM" id="SSF52540">
    <property type="entry name" value="P-loop containing nucleoside triphosphate hydrolases"/>
    <property type="match status" value="1"/>
</dbReference>
<proteinExistence type="predicted"/>
<dbReference type="Proteomes" id="UP000247409">
    <property type="component" value="Unassembled WGS sequence"/>
</dbReference>
<dbReference type="InterPro" id="IPR044802">
    <property type="entry name" value="NADKc-like"/>
</dbReference>